<dbReference type="RefSeq" id="WP_065236196.1">
    <property type="nucleotide sequence ID" value="NZ_UGOX01000001.1"/>
</dbReference>
<dbReference type="OrthoDB" id="21421at2"/>
<dbReference type="InterPro" id="IPR004027">
    <property type="entry name" value="SEC_C_motif"/>
</dbReference>
<dbReference type="Pfam" id="PF17775">
    <property type="entry name" value="YchJ_M-like"/>
    <property type="match status" value="1"/>
</dbReference>
<dbReference type="SUPFAM" id="SSF103642">
    <property type="entry name" value="Sec-C motif"/>
    <property type="match status" value="1"/>
</dbReference>
<comment type="caution">
    <text evidence="2">The sequence shown here is derived from an EMBL/GenBank/DDBJ whole genome shotgun (WGS) entry which is preliminary data.</text>
</comment>
<feature type="domain" description="YchJ-like middle NTF2-like" evidence="1">
    <location>
        <begin position="28"/>
        <end position="126"/>
    </location>
</feature>
<proteinExistence type="predicted"/>
<dbReference type="AlphaFoldDB" id="A0A0W0XLY1"/>
<dbReference type="SUPFAM" id="SSF54427">
    <property type="entry name" value="NTF2-like"/>
    <property type="match status" value="1"/>
</dbReference>
<name>A0A0W0XLY1_9GAMM</name>
<gene>
    <name evidence="2" type="ORF">Lqui_2831</name>
</gene>
<dbReference type="STRING" id="45073.Lqui_2831"/>
<dbReference type="InterPro" id="IPR048469">
    <property type="entry name" value="YchJ-like_M"/>
</dbReference>
<keyword evidence="3" id="KW-1185">Reference proteome</keyword>
<dbReference type="EMBL" id="LNYS01000025">
    <property type="protein sequence ID" value="KTD45360.1"/>
    <property type="molecule type" value="Genomic_DNA"/>
</dbReference>
<dbReference type="Proteomes" id="UP000054618">
    <property type="component" value="Unassembled WGS sequence"/>
</dbReference>
<reference evidence="2 3" key="1">
    <citation type="submission" date="2015-11" db="EMBL/GenBank/DDBJ databases">
        <title>Genomic analysis of 38 Legionella species identifies large and diverse effector repertoires.</title>
        <authorList>
            <person name="Burstein D."/>
            <person name="Amaro F."/>
            <person name="Zusman T."/>
            <person name="Lifshitz Z."/>
            <person name="Cohen O."/>
            <person name="Gilbert J.A."/>
            <person name="Pupko T."/>
            <person name="Shuman H.A."/>
            <person name="Segal G."/>
        </authorList>
    </citation>
    <scope>NUCLEOTIDE SEQUENCE [LARGE SCALE GENOMIC DNA]</scope>
    <source>
        <strain evidence="2 3">CDC#1442-AUS-E</strain>
    </source>
</reference>
<evidence type="ECO:0000259" key="1">
    <source>
        <dbReference type="Pfam" id="PF17775"/>
    </source>
</evidence>
<dbReference type="PANTHER" id="PTHR33747:SF1">
    <property type="entry name" value="ADENYLATE CYCLASE-ASSOCIATED CAP C-TERMINAL DOMAIN-CONTAINING PROTEIN"/>
    <property type="match status" value="1"/>
</dbReference>
<dbReference type="PANTHER" id="PTHR33747">
    <property type="entry name" value="UPF0225 PROTEIN SCO1677"/>
    <property type="match status" value="1"/>
</dbReference>
<dbReference type="PATRIC" id="fig|45073.5.peg.3007"/>
<accession>A0A0W0XLY1</accession>
<evidence type="ECO:0000313" key="2">
    <source>
        <dbReference type="EMBL" id="KTD45360.1"/>
    </source>
</evidence>
<dbReference type="Gene3D" id="3.10.450.50">
    <property type="match status" value="1"/>
</dbReference>
<evidence type="ECO:0000313" key="3">
    <source>
        <dbReference type="Proteomes" id="UP000054618"/>
    </source>
</evidence>
<dbReference type="Pfam" id="PF02810">
    <property type="entry name" value="SEC-C"/>
    <property type="match status" value="1"/>
</dbReference>
<dbReference type="InterPro" id="IPR032710">
    <property type="entry name" value="NTF2-like_dom_sf"/>
</dbReference>
<protein>
    <submittedName>
        <fullName evidence="2">Putative SEC-C motif domain protein</fullName>
    </submittedName>
</protein>
<sequence>MNFCPCGSQLDYTACCGILIDQGGKPATPEALMRSRYTAYTKANIAYIVKTMRGKPLAHFNESDAKEWAEQADWLGLEVLEATFPCKKSNQGFVEFIARYHQSGLIKSIHERSEFLLDEGQWYYIDSHLPQHTRPAKTQRMSQNTACFCGSLKKYKNCHGRKTAGK</sequence>
<organism evidence="2 3">
    <name type="scientific">Legionella quinlivanii</name>
    <dbReference type="NCBI Taxonomy" id="45073"/>
    <lineage>
        <taxon>Bacteria</taxon>
        <taxon>Pseudomonadati</taxon>
        <taxon>Pseudomonadota</taxon>
        <taxon>Gammaproteobacteria</taxon>
        <taxon>Legionellales</taxon>
        <taxon>Legionellaceae</taxon>
        <taxon>Legionella</taxon>
    </lineage>
</organism>